<feature type="signal peptide" evidence="1">
    <location>
        <begin position="1"/>
        <end position="18"/>
    </location>
</feature>
<proteinExistence type="predicted"/>
<dbReference type="PATRIC" id="fig|1202724.3.peg.3030"/>
<evidence type="ECO:0000256" key="1">
    <source>
        <dbReference type="SAM" id="SignalP"/>
    </source>
</evidence>
<keyword evidence="1" id="KW-0732">Signal</keyword>
<evidence type="ECO:0000313" key="2">
    <source>
        <dbReference type="EMBL" id="KOS07131.1"/>
    </source>
</evidence>
<dbReference type="Proteomes" id="UP000037755">
    <property type="component" value="Unassembled WGS sequence"/>
</dbReference>
<keyword evidence="3" id="KW-1185">Reference proteome</keyword>
<comment type="caution">
    <text evidence="2">The sequence shown here is derived from an EMBL/GenBank/DDBJ whole genome shotgun (WGS) entry which is preliminary data.</text>
</comment>
<dbReference type="AlphaFoldDB" id="A0A0M8MIW3"/>
<accession>A0A0M8MIW3</accession>
<feature type="chain" id="PRO_5005818450" evidence="1">
    <location>
        <begin position="19"/>
        <end position="173"/>
    </location>
</feature>
<dbReference type="EMBL" id="LIYD01000005">
    <property type="protein sequence ID" value="KOS07131.1"/>
    <property type="molecule type" value="Genomic_DNA"/>
</dbReference>
<organism evidence="2 3">
    <name type="scientific">Flavobacterium akiainvivens</name>
    <dbReference type="NCBI Taxonomy" id="1202724"/>
    <lineage>
        <taxon>Bacteria</taxon>
        <taxon>Pseudomonadati</taxon>
        <taxon>Bacteroidota</taxon>
        <taxon>Flavobacteriia</taxon>
        <taxon>Flavobacteriales</taxon>
        <taxon>Flavobacteriaceae</taxon>
        <taxon>Flavobacterium</taxon>
    </lineage>
</organism>
<gene>
    <name evidence="2" type="ORF">AM493_14595</name>
</gene>
<reference evidence="2 3" key="1">
    <citation type="submission" date="2015-08" db="EMBL/GenBank/DDBJ databases">
        <title>Whole genome sequence of Flavobacterium akiainvivens IK-1T, from decaying Wikstroemia oahuensis, an endemic Hawaiian shrub.</title>
        <authorList>
            <person name="Wan X."/>
            <person name="Hou S."/>
            <person name="Saito J."/>
            <person name="Donachie S."/>
        </authorList>
    </citation>
    <scope>NUCLEOTIDE SEQUENCE [LARGE SCALE GENOMIC DNA]</scope>
    <source>
        <strain evidence="2 3">IK-1</strain>
    </source>
</reference>
<protein>
    <submittedName>
        <fullName evidence="2">Uncharacterized protein</fullName>
    </submittedName>
</protein>
<dbReference type="RefSeq" id="WP_054408770.1">
    <property type="nucleotide sequence ID" value="NZ_FOYA01000022.1"/>
</dbReference>
<sequence>MKTLLLALLFNIACFAQSNINGTLVLNDPADHDFVVANAWVILQQDSRIDSTRVDNNLHFVFKNVTHKKPKLKITPRHYPVDTSYDLNKLKEGENEMAINYSPTCPFGKTGKVCPVCHKSDDVIPIRYGLIASLEKKGDEPDKTPAKRTYKPGGCVVSDCQPEWHCEHDDRDF</sequence>
<dbReference type="OrthoDB" id="1373641at2"/>
<evidence type="ECO:0000313" key="3">
    <source>
        <dbReference type="Proteomes" id="UP000037755"/>
    </source>
</evidence>
<name>A0A0M8MIW3_9FLAO</name>